<dbReference type="InterPro" id="IPR008979">
    <property type="entry name" value="Galactose-bd-like_sf"/>
</dbReference>
<dbReference type="EMBL" id="JADGKB010000069">
    <property type="protein sequence ID" value="KAJ3255238.1"/>
    <property type="molecule type" value="Genomic_DNA"/>
</dbReference>
<comment type="caution">
    <text evidence="3">The sequence shown here is derived from an EMBL/GenBank/DDBJ whole genome shotgun (WGS) entry which is preliminary data.</text>
</comment>
<proteinExistence type="predicted"/>
<dbReference type="Proteomes" id="UP001210925">
    <property type="component" value="Unassembled WGS sequence"/>
</dbReference>
<protein>
    <submittedName>
        <fullName evidence="3">Nuclear receptor 2C2-associated protein</fullName>
    </submittedName>
</protein>
<accession>A0AAD5Y2K4</accession>
<feature type="transmembrane region" description="Helical" evidence="1">
    <location>
        <begin position="106"/>
        <end position="135"/>
    </location>
</feature>
<keyword evidence="4" id="KW-1185">Reference proteome</keyword>
<organism evidence="3 4">
    <name type="scientific">Boothiomyces macroporosus</name>
    <dbReference type="NCBI Taxonomy" id="261099"/>
    <lineage>
        <taxon>Eukaryota</taxon>
        <taxon>Fungi</taxon>
        <taxon>Fungi incertae sedis</taxon>
        <taxon>Chytridiomycota</taxon>
        <taxon>Chytridiomycota incertae sedis</taxon>
        <taxon>Chytridiomycetes</taxon>
        <taxon>Rhizophydiales</taxon>
        <taxon>Terramycetaceae</taxon>
        <taxon>Boothiomyces</taxon>
    </lineage>
</organism>
<evidence type="ECO:0000313" key="4">
    <source>
        <dbReference type="Proteomes" id="UP001210925"/>
    </source>
</evidence>
<keyword evidence="1" id="KW-0472">Membrane</keyword>
<gene>
    <name evidence="3" type="primary">NR2C2AP</name>
    <name evidence="3" type="ORF">HK103_006372</name>
</gene>
<dbReference type="SUPFAM" id="SSF49785">
    <property type="entry name" value="Galactose-binding domain-like"/>
    <property type="match status" value="1"/>
</dbReference>
<feature type="transmembrane region" description="Helical" evidence="1">
    <location>
        <begin position="56"/>
        <end position="85"/>
    </location>
</feature>
<evidence type="ECO:0000313" key="3">
    <source>
        <dbReference type="EMBL" id="KAJ3255238.1"/>
    </source>
</evidence>
<sequence>MDEKTSVIRRWIMNRPFAFFSLGIIPGFVAVVLYLVEMNIRGIDHPYSVNGQIIAPYNLSIVIITSYILSIFSTIYGLVITLQTWGKLKTNFEMMIDIAQKRGIPGYLVFQVLQIGYTMPIIGFIKGFELLIWIFPSVVNVYYGTYGMVIAALPPILSFLNNGSNKNIYPLVPIFSNLLGTIYVKSSTEKAWNPFYSKGSNGVSHLIHETKDVEQNLKNKLHIDLSREFNRKMRLENSESYSALNHNFIFMLKNAKIKTSSVLNKDSKNYGKQFLTDNNPETCWNSAQGNGQFIQIEFDEPTKISKLKIQFQGGFCGKNVDIVVDDVFLQHIYPTDSSDLQVFDLEFVGKKVKILFVDGTDFYGRIVIYHLDLE</sequence>
<reference evidence="3" key="1">
    <citation type="submission" date="2020-05" db="EMBL/GenBank/DDBJ databases">
        <title>Phylogenomic resolution of chytrid fungi.</title>
        <authorList>
            <person name="Stajich J.E."/>
            <person name="Amses K."/>
            <person name="Simmons R."/>
            <person name="Seto K."/>
            <person name="Myers J."/>
            <person name="Bonds A."/>
            <person name="Quandt C.A."/>
            <person name="Barry K."/>
            <person name="Liu P."/>
            <person name="Grigoriev I."/>
            <person name="Longcore J.E."/>
            <person name="James T.Y."/>
        </authorList>
    </citation>
    <scope>NUCLEOTIDE SEQUENCE</scope>
    <source>
        <strain evidence="3">PLAUS21</strain>
    </source>
</reference>
<evidence type="ECO:0000256" key="1">
    <source>
        <dbReference type="SAM" id="Phobius"/>
    </source>
</evidence>
<feature type="domain" description="F5/8 type C" evidence="2">
    <location>
        <begin position="237"/>
        <end position="310"/>
    </location>
</feature>
<dbReference type="Gene3D" id="2.60.120.260">
    <property type="entry name" value="Galactose-binding domain-like"/>
    <property type="match status" value="1"/>
</dbReference>
<dbReference type="PROSITE" id="PS50022">
    <property type="entry name" value="FA58C_3"/>
    <property type="match status" value="1"/>
</dbReference>
<keyword evidence="1" id="KW-0812">Transmembrane</keyword>
<name>A0AAD5Y2K4_9FUNG</name>
<dbReference type="AlphaFoldDB" id="A0AAD5Y2K4"/>
<feature type="transmembrane region" description="Helical" evidence="1">
    <location>
        <begin position="141"/>
        <end position="160"/>
    </location>
</feature>
<evidence type="ECO:0000259" key="2">
    <source>
        <dbReference type="PROSITE" id="PS50022"/>
    </source>
</evidence>
<keyword evidence="1" id="KW-1133">Transmembrane helix</keyword>
<dbReference type="InterPro" id="IPR000421">
    <property type="entry name" value="FA58C"/>
</dbReference>
<feature type="transmembrane region" description="Helical" evidence="1">
    <location>
        <begin position="17"/>
        <end position="36"/>
    </location>
</feature>
<dbReference type="Pfam" id="PF00754">
    <property type="entry name" value="F5_F8_type_C"/>
    <property type="match status" value="1"/>
</dbReference>
<keyword evidence="3" id="KW-0675">Receptor</keyword>